<dbReference type="PROSITE" id="PS50112">
    <property type="entry name" value="PAS"/>
    <property type="match status" value="1"/>
</dbReference>
<dbReference type="GO" id="GO:0005886">
    <property type="term" value="C:plasma membrane"/>
    <property type="evidence" value="ECO:0007669"/>
    <property type="project" value="UniProtKB-SubCell"/>
</dbReference>
<dbReference type="RefSeq" id="WP_053013499.1">
    <property type="nucleotide sequence ID" value="NZ_CP011371.1"/>
</dbReference>
<dbReference type="InterPro" id="IPR001789">
    <property type="entry name" value="Sig_transdc_resp-reg_receiver"/>
</dbReference>
<dbReference type="EMBL" id="CP011371">
    <property type="protein sequence ID" value="AKJ29083.1"/>
    <property type="molecule type" value="Genomic_DNA"/>
</dbReference>
<dbReference type="Gene3D" id="1.10.287.130">
    <property type="match status" value="1"/>
</dbReference>
<evidence type="ECO:0000256" key="5">
    <source>
        <dbReference type="ARBA" id="ARBA00022679"/>
    </source>
</evidence>
<dbReference type="Pfam" id="PF08447">
    <property type="entry name" value="PAS_3"/>
    <property type="match status" value="1"/>
</dbReference>
<dbReference type="InterPro" id="IPR011006">
    <property type="entry name" value="CheY-like_superfamily"/>
</dbReference>
<dbReference type="GO" id="GO:0008168">
    <property type="term" value="F:methyltransferase activity"/>
    <property type="evidence" value="ECO:0007669"/>
    <property type="project" value="UniProtKB-KW"/>
</dbReference>
<dbReference type="AlphaFoldDB" id="A8KCI6"/>
<evidence type="ECO:0000259" key="8">
    <source>
        <dbReference type="PROSITE" id="PS50109"/>
    </source>
</evidence>
<dbReference type="PANTHER" id="PTHR43547">
    <property type="entry name" value="TWO-COMPONENT HISTIDINE KINASE"/>
    <property type="match status" value="1"/>
</dbReference>
<evidence type="ECO:0000256" key="4">
    <source>
        <dbReference type="ARBA" id="ARBA00022553"/>
    </source>
</evidence>
<evidence type="ECO:0000313" key="13">
    <source>
        <dbReference type="EMBL" id="CAL80818.1"/>
    </source>
</evidence>
<sequence length="706" mass="76759">MTSPTLSPPAGLALDPAPALDAASELRRSERRFRTLATTTSAVIWLTAPDGRATVANPSWQAFTGQVYDDYTGWGWLDAIHQDDRERVQRVWLEGLARGELSGLPYRLRRHDGEYRHMLARGAPVLDDEGHVVEWIGSCSDVTETQQAAQQLRASEERFRFLDRLGQATRETTDPYEVMRQTAQLLGEHLGASRCAYADVEPDNDAFTIRSDWSAPGVASSARGDYSLDLFGSQATSDLRHGRTLIVRDVDAELGPDDGGAMFNSIGIKAIICSPLVKDGRLTAMMAVHQAQPRGWATDEVLLVQEVVERCWAHIERIRDAAALREQDRRKDEFLATLAHELRNPLAPVRYAIAILKLQPGTAAPAAEACAIIDRQVTTMARLIDDLLDLSRVSRGLIELKHEPVSVGQVVESALETSRPLIEAARHQLEVAVPGADLLVMGDATRLSQVLSNLLNNAAKYTPAAGHIRVSVRQVGSQVLLEVADNGIGIVPGEQKHLFNMFVRSQREAHQWQRGQGGLGIGLALAKQLVEMHGGSIGVHSGGVDRGSCFTVSLPLAPEVSPAREPEDTLVDELPVDGAGVRVLVAEDNPEGLATLVALLEASGCEVHGAQDGLAALDAAARFRPDIVLLDIGMPGMSGYELAQRLRADPRLQAARLVALTGWGSLEDQRKAAQAGFDHHLTKPVEPRRLLRLIADLAGMHRRPQS</sequence>
<dbReference type="SMART" id="SM00387">
    <property type="entry name" value="HATPase_c"/>
    <property type="match status" value="1"/>
</dbReference>
<dbReference type="InterPro" id="IPR035965">
    <property type="entry name" value="PAS-like_dom_sf"/>
</dbReference>
<dbReference type="InterPro" id="IPR036097">
    <property type="entry name" value="HisK_dim/P_sf"/>
</dbReference>
<keyword evidence="6" id="KW-0418">Kinase</keyword>
<keyword evidence="12" id="KW-0489">Methyltransferase</keyword>
<dbReference type="Gene3D" id="3.30.450.20">
    <property type="entry name" value="PAS domain"/>
    <property type="match status" value="1"/>
</dbReference>
<proteinExistence type="predicted"/>
<dbReference type="GO" id="GO:0000155">
    <property type="term" value="F:phosphorelay sensor kinase activity"/>
    <property type="evidence" value="ECO:0007669"/>
    <property type="project" value="InterPro"/>
</dbReference>
<dbReference type="PANTHER" id="PTHR43547:SF2">
    <property type="entry name" value="HYBRID SIGNAL TRANSDUCTION HISTIDINE KINASE C"/>
    <property type="match status" value="1"/>
</dbReference>
<dbReference type="InterPro" id="IPR029016">
    <property type="entry name" value="GAF-like_dom_sf"/>
</dbReference>
<keyword evidence="14" id="KW-1185">Reference proteome</keyword>
<comment type="catalytic activity">
    <reaction evidence="1">
        <text>ATP + protein L-histidine = ADP + protein N-phospho-L-histidine.</text>
        <dbReference type="EC" id="2.7.13.3"/>
    </reaction>
</comment>
<evidence type="ECO:0000256" key="3">
    <source>
        <dbReference type="ARBA" id="ARBA00012438"/>
    </source>
</evidence>
<dbReference type="SUPFAM" id="SSF47384">
    <property type="entry name" value="Homodimeric domain of signal transducing histidine kinase"/>
    <property type="match status" value="1"/>
</dbReference>
<dbReference type="KEGG" id="pbh:AAW51_2392"/>
<dbReference type="EC" id="2.7.13.3" evidence="3"/>
<dbReference type="CDD" id="cd00130">
    <property type="entry name" value="PAS"/>
    <property type="match status" value="1"/>
</dbReference>
<dbReference type="SMART" id="SM00388">
    <property type="entry name" value="HisKA"/>
    <property type="match status" value="1"/>
</dbReference>
<dbReference type="InterPro" id="IPR003661">
    <property type="entry name" value="HisK_dim/P_dom"/>
</dbReference>
<dbReference type="Gene3D" id="3.30.450.40">
    <property type="match status" value="1"/>
</dbReference>
<dbReference type="EMBL" id="AM412319">
    <property type="protein sequence ID" value="CAL80818.1"/>
    <property type="molecule type" value="Genomic_DNA"/>
</dbReference>
<dbReference type="InterPro" id="IPR000014">
    <property type="entry name" value="PAS"/>
</dbReference>
<dbReference type="InterPro" id="IPR003594">
    <property type="entry name" value="HATPase_dom"/>
</dbReference>
<dbReference type="Pfam" id="PF02518">
    <property type="entry name" value="HATPase_c"/>
    <property type="match status" value="1"/>
</dbReference>
<dbReference type="FunFam" id="3.30.565.10:FF:000006">
    <property type="entry name" value="Sensor histidine kinase WalK"/>
    <property type="match status" value="1"/>
</dbReference>
<dbReference type="Pfam" id="PF00512">
    <property type="entry name" value="HisKA"/>
    <property type="match status" value="1"/>
</dbReference>
<evidence type="ECO:0000256" key="1">
    <source>
        <dbReference type="ARBA" id="ARBA00000085"/>
    </source>
</evidence>
<evidence type="ECO:0000256" key="7">
    <source>
        <dbReference type="PROSITE-ProRule" id="PRU00169"/>
    </source>
</evidence>
<dbReference type="FunFam" id="3.30.450.20:FF:000099">
    <property type="entry name" value="Sensory box sensor histidine kinase"/>
    <property type="match status" value="1"/>
</dbReference>
<dbReference type="SUPFAM" id="SSF55874">
    <property type="entry name" value="ATPase domain of HSP90 chaperone/DNA topoisomerase II/histidine kinase"/>
    <property type="match status" value="1"/>
</dbReference>
<dbReference type="NCBIfam" id="TIGR00229">
    <property type="entry name" value="sensory_box"/>
    <property type="match status" value="1"/>
</dbReference>
<dbReference type="SUPFAM" id="SSF55781">
    <property type="entry name" value="GAF domain-like"/>
    <property type="match status" value="1"/>
</dbReference>
<dbReference type="PROSITE" id="PS50113">
    <property type="entry name" value="PAC"/>
    <property type="match status" value="1"/>
</dbReference>
<dbReference type="CDD" id="cd17580">
    <property type="entry name" value="REC_2_DhkD-like"/>
    <property type="match status" value="1"/>
</dbReference>
<dbReference type="InterPro" id="IPR005467">
    <property type="entry name" value="His_kinase_dom"/>
</dbReference>
<organism evidence="13">
    <name type="scientific">Caldimonas brevitalea</name>
    <dbReference type="NCBI Taxonomy" id="413882"/>
    <lineage>
        <taxon>Bacteria</taxon>
        <taxon>Pseudomonadati</taxon>
        <taxon>Pseudomonadota</taxon>
        <taxon>Betaproteobacteria</taxon>
        <taxon>Burkholderiales</taxon>
        <taxon>Sphaerotilaceae</taxon>
        <taxon>Caldimonas</taxon>
    </lineage>
</organism>
<dbReference type="SMART" id="SM00065">
    <property type="entry name" value="GAF"/>
    <property type="match status" value="1"/>
</dbReference>
<dbReference type="InterPro" id="IPR000700">
    <property type="entry name" value="PAS-assoc_C"/>
</dbReference>
<feature type="domain" description="Histidine kinase" evidence="8">
    <location>
        <begin position="337"/>
        <end position="558"/>
    </location>
</feature>
<dbReference type="STRING" id="413882.AAW51_2392"/>
<evidence type="ECO:0000259" key="10">
    <source>
        <dbReference type="PROSITE" id="PS50112"/>
    </source>
</evidence>
<feature type="domain" description="PAC" evidence="11">
    <location>
        <begin position="102"/>
        <end position="154"/>
    </location>
</feature>
<evidence type="ECO:0000259" key="9">
    <source>
        <dbReference type="PROSITE" id="PS50110"/>
    </source>
</evidence>
<feature type="domain" description="PAS" evidence="10">
    <location>
        <begin position="29"/>
        <end position="100"/>
    </location>
</feature>
<dbReference type="InterPro" id="IPR036890">
    <property type="entry name" value="HATPase_C_sf"/>
</dbReference>
<comment type="subcellular location">
    <subcellularLocation>
        <location evidence="2">Cell inner membrane</location>
        <topology evidence="2">Multi-pass membrane protein</topology>
    </subcellularLocation>
</comment>
<dbReference type="InterPro" id="IPR013655">
    <property type="entry name" value="PAS_fold_3"/>
</dbReference>
<dbReference type="PRINTS" id="PR00344">
    <property type="entry name" value="BCTRLSENSOR"/>
</dbReference>
<dbReference type="Gene3D" id="3.30.565.10">
    <property type="entry name" value="Histidine kinase-like ATPase, C-terminal domain"/>
    <property type="match status" value="1"/>
</dbReference>
<dbReference type="SMART" id="SM00448">
    <property type="entry name" value="REC"/>
    <property type="match status" value="1"/>
</dbReference>
<dbReference type="SMART" id="SM00086">
    <property type="entry name" value="PAC"/>
    <property type="match status" value="1"/>
</dbReference>
<dbReference type="PATRIC" id="fig|413882.6.peg.2504"/>
<dbReference type="GO" id="GO:0032259">
    <property type="term" value="P:methylation"/>
    <property type="evidence" value="ECO:0007669"/>
    <property type="project" value="UniProtKB-KW"/>
</dbReference>
<dbReference type="CDD" id="cd00082">
    <property type="entry name" value="HisKA"/>
    <property type="match status" value="1"/>
</dbReference>
<dbReference type="PROSITE" id="PS50110">
    <property type="entry name" value="RESPONSE_REGULATORY"/>
    <property type="match status" value="1"/>
</dbReference>
<dbReference type="InterPro" id="IPR001610">
    <property type="entry name" value="PAC"/>
</dbReference>
<evidence type="ECO:0000259" key="11">
    <source>
        <dbReference type="PROSITE" id="PS50113"/>
    </source>
</evidence>
<gene>
    <name evidence="12" type="ORF">AAW51_2392</name>
</gene>
<evidence type="ECO:0000256" key="2">
    <source>
        <dbReference type="ARBA" id="ARBA00004429"/>
    </source>
</evidence>
<keyword evidence="4 7" id="KW-0597">Phosphoprotein</keyword>
<feature type="domain" description="Response regulatory" evidence="9">
    <location>
        <begin position="582"/>
        <end position="698"/>
    </location>
</feature>
<name>A8KCI6_9BURK</name>
<evidence type="ECO:0000313" key="14">
    <source>
        <dbReference type="Proteomes" id="UP000035352"/>
    </source>
</evidence>
<feature type="modified residue" description="4-aspartylphosphate" evidence="7">
    <location>
        <position position="631"/>
    </location>
</feature>
<dbReference type="Proteomes" id="UP000035352">
    <property type="component" value="Chromosome"/>
</dbReference>
<dbReference type="SMART" id="SM00091">
    <property type="entry name" value="PAS"/>
    <property type="match status" value="1"/>
</dbReference>
<keyword evidence="5 12" id="KW-0808">Transferase</keyword>
<accession>A8KCI6</accession>
<dbReference type="Pfam" id="PF00072">
    <property type="entry name" value="Response_reg"/>
    <property type="match status" value="1"/>
</dbReference>
<dbReference type="Pfam" id="PF01590">
    <property type="entry name" value="GAF"/>
    <property type="match status" value="1"/>
</dbReference>
<reference evidence="13" key="1">
    <citation type="journal article" date="2007" name="Environ. Microbiol.">
        <title>Identification of genes involved in the biosynthesis of the cytotoxic compound glidobactin from a soil bacterium.</title>
        <authorList>
            <person name="Schellenberg B."/>
            <person name="Bigler L."/>
            <person name="Dudler R."/>
        </authorList>
    </citation>
    <scope>NUCLEOTIDE SEQUENCE</scope>
    <source>
        <strain evidence="13">Type strain: K481-B101</strain>
    </source>
</reference>
<dbReference type="SUPFAM" id="SSF55785">
    <property type="entry name" value="PYP-like sensor domain (PAS domain)"/>
    <property type="match status" value="1"/>
</dbReference>
<dbReference type="PROSITE" id="PS50109">
    <property type="entry name" value="HIS_KIN"/>
    <property type="match status" value="1"/>
</dbReference>
<dbReference type="SUPFAM" id="SSF52172">
    <property type="entry name" value="CheY-like"/>
    <property type="match status" value="1"/>
</dbReference>
<dbReference type="InterPro" id="IPR003018">
    <property type="entry name" value="GAF"/>
</dbReference>
<evidence type="ECO:0000313" key="12">
    <source>
        <dbReference type="EMBL" id="AKJ29083.1"/>
    </source>
</evidence>
<reference evidence="12 14" key="2">
    <citation type="submission" date="2015-05" db="EMBL/GenBank/DDBJ databases">
        <authorList>
            <person name="Tang B."/>
            <person name="Yu Y."/>
        </authorList>
    </citation>
    <scope>NUCLEOTIDE SEQUENCE [LARGE SCALE GENOMIC DNA]</scope>
    <source>
        <strain evidence="12 14">DSM 7029</strain>
    </source>
</reference>
<protein>
    <recommendedName>
        <fullName evidence="3">histidine kinase</fullName>
        <ecNumber evidence="3">2.7.13.3</ecNumber>
    </recommendedName>
</protein>
<evidence type="ECO:0000256" key="6">
    <source>
        <dbReference type="ARBA" id="ARBA00022777"/>
    </source>
</evidence>
<dbReference type="InterPro" id="IPR004358">
    <property type="entry name" value="Sig_transdc_His_kin-like_C"/>
</dbReference>
<dbReference type="Gene3D" id="3.40.50.2300">
    <property type="match status" value="1"/>
</dbReference>